<dbReference type="EMBL" id="CM017322">
    <property type="protein sequence ID" value="KAE8008360.1"/>
    <property type="molecule type" value="Genomic_DNA"/>
</dbReference>
<keyword evidence="5" id="KW-0677">Repeat</keyword>
<name>A0A5N6QPZ1_9ROSI</name>
<evidence type="ECO:0000313" key="9">
    <source>
        <dbReference type="EMBL" id="KAE8008360.1"/>
    </source>
</evidence>
<sequence>MAEPPTQWCLQTGQYLGEISALCFLHLPSHLSPLPYLLAGSGSQIMLYDLDSGKAIGSFHVFQGIRVHGIACSEFVRCTEGTVSSKLSFLLAVFGERRVKVFSLVIEFALGPKNGSVVCADLDLLHFLPNCSNWVLDVCFLKGFLSSYNEGWHCLAIGCSDNSVHVWDMSNSSVLLQVQSPERCLLYSMRLWGDNVEALHIASGTIFNEILVWKVAPQYDAPSLTNPVEDHIDQSSPFSNHAWFGCQQFEAVHLCKLAGHEGSIFRIAWSSDGSKLLSVSDDRSARVWTVHTERNGSDEDGDSIGPDLVGVVLFGHNARVWDCCISNSLIVTVGEDCTCRMWGLDGKQVQMIKEHIGRGIWRCLYDAKSSLLITAGFDSAIKVHQLCDSLSECLDGHAEVKEFIDRTEIFTVHIPNSSEHNGLMDSKSEYVRCLRFTCEDTLYVATNRGYLYHTKLLNSKNVKWTELVCVSKEVPIVCMDVLSIKSSELCGGVEDWIAVGDGKGFITIIRVLCDTSSAKVGLTYTWLAGIERQLLGTYWCKSLGYRYIFTADPKGMLKLWSLCDPSPSVSCNSASSDNVSLIGEFASCFGNRILCLDASFEKEVLVCGDLRGNLVLFPLLKGLLLNTSVASEVKVSPLNYFKGVHGISSVSSVSFGRLSSNLTEICSTGGDGCICYVEYDRDRKKLEFIGMKQVKELSLIQSVSAENDSTDDLASGCYAAGFASVDFIIWNLITETKVLQIPCGGWRRPHSYYLGDIPDMQNCFAYVKDETIYICRNWILAGERKIIPRNLHVQFHGREMHSLCFVSENLQLRANGKNDIFSRSSWIATGCEDGTVRLTRYAPGAENWSASKLLGEHVGGSAVRSICPVSKIHIVASEVTDIPDGRNRQIADTENRENPFLLISVGAKRVLTSWLLRNRGPDKEETLADQKYHEIGNNNKLSSGVSSSMSFQWLSTDMPAKYSSSHKCPGDIEKVFGATENVSSTEVGARSHFAEKGKMDIKYEDDWRYLAVTAFLVKCAGSRLTVCFVVVACSDATLVLWALILPCRLWFDVALLVPLSSPVLALQHVIVPLCLPSEENIQKGSAYIVISGATDGSIAFWDLTGAVEAFMRRLSTLQVENFIDSQRRPRTGRGSQGGRWWRSLSSSLSKRRPGSSSVTAKAGDGTNHNMLNHVTNGTKMLINDSESSATACSNAISTASVKSEVNIDEYSSEICEIRPLHVLNNVHQSGVNCLHVSDIRDCQNPRSAFLFNIISGGDDQALSYLRFEISPIAIVLDNEFMTPDIRSSVSGLERIRNLVTHGENKNENFSIEFLYHGKIASAHSSAIKGVWTDGSWVFSTGLDQRVRCWLLGKHGKLTEHAYLVISVPEPEALDARFCGRNHYQIAVAGRGMQIVEFTGICDIDRGE</sequence>
<dbReference type="InterPro" id="IPR001680">
    <property type="entry name" value="WD40_rpt"/>
</dbReference>
<dbReference type="InterPro" id="IPR051973">
    <property type="entry name" value="tRNA_Anticodon_Mtase-Reg"/>
</dbReference>
<dbReference type="PANTHER" id="PTHR14344:SF3">
    <property type="entry name" value="WD REPEAT-CONTAINING PROTEIN 6"/>
    <property type="match status" value="1"/>
</dbReference>
<gene>
    <name evidence="9" type="ORF">FH972_004881</name>
</gene>
<keyword evidence="2" id="KW-0963">Cytoplasm</keyword>
<dbReference type="PANTHER" id="PTHR14344">
    <property type="entry name" value="WD REPEAT PROTEIN"/>
    <property type="match status" value="1"/>
</dbReference>
<dbReference type="Gene3D" id="2.130.10.10">
    <property type="entry name" value="YVTN repeat-like/Quinoprotein amine dehydrogenase"/>
    <property type="match status" value="4"/>
</dbReference>
<evidence type="ECO:0000313" key="10">
    <source>
        <dbReference type="Proteomes" id="UP000327013"/>
    </source>
</evidence>
<proteinExistence type="inferred from homology"/>
<dbReference type="GO" id="GO:0005737">
    <property type="term" value="C:cytoplasm"/>
    <property type="evidence" value="ECO:0007669"/>
    <property type="project" value="UniProtKB-SubCell"/>
</dbReference>
<evidence type="ECO:0000256" key="3">
    <source>
        <dbReference type="ARBA" id="ARBA00022574"/>
    </source>
</evidence>
<dbReference type="PROSITE" id="PS50294">
    <property type="entry name" value="WD_REPEATS_REGION"/>
    <property type="match status" value="1"/>
</dbReference>
<evidence type="ECO:0000256" key="2">
    <source>
        <dbReference type="ARBA" id="ARBA00022490"/>
    </source>
</evidence>
<dbReference type="InterPro" id="IPR015943">
    <property type="entry name" value="WD40/YVTN_repeat-like_dom_sf"/>
</dbReference>
<dbReference type="Proteomes" id="UP000327013">
    <property type="component" value="Chromosome 2"/>
</dbReference>
<evidence type="ECO:0000256" key="1">
    <source>
        <dbReference type="ARBA" id="ARBA00004496"/>
    </source>
</evidence>
<feature type="repeat" description="WD" evidence="7">
    <location>
        <begin position="257"/>
        <end position="298"/>
    </location>
</feature>
<comment type="similarity">
    <text evidence="6">Belongs to the WD repeat WDR6 family.</text>
</comment>
<evidence type="ECO:0000256" key="4">
    <source>
        <dbReference type="ARBA" id="ARBA00022694"/>
    </source>
</evidence>
<keyword evidence="10" id="KW-1185">Reference proteome</keyword>
<feature type="region of interest" description="Disordered" evidence="8">
    <location>
        <begin position="1126"/>
        <end position="1169"/>
    </location>
</feature>
<dbReference type="SUPFAM" id="SSF50978">
    <property type="entry name" value="WD40 repeat-like"/>
    <property type="match status" value="3"/>
</dbReference>
<comment type="subcellular location">
    <subcellularLocation>
        <location evidence="1">Cytoplasm</location>
    </subcellularLocation>
</comment>
<evidence type="ECO:0000256" key="6">
    <source>
        <dbReference type="ARBA" id="ARBA00038255"/>
    </source>
</evidence>
<protein>
    <submittedName>
        <fullName evidence="9">Uncharacterized protein</fullName>
    </submittedName>
</protein>
<keyword evidence="4" id="KW-0819">tRNA processing</keyword>
<keyword evidence="3 7" id="KW-0853">WD repeat</keyword>
<accession>A0A5N6QPZ1</accession>
<organism evidence="9 10">
    <name type="scientific">Carpinus fangiana</name>
    <dbReference type="NCBI Taxonomy" id="176857"/>
    <lineage>
        <taxon>Eukaryota</taxon>
        <taxon>Viridiplantae</taxon>
        <taxon>Streptophyta</taxon>
        <taxon>Embryophyta</taxon>
        <taxon>Tracheophyta</taxon>
        <taxon>Spermatophyta</taxon>
        <taxon>Magnoliopsida</taxon>
        <taxon>eudicotyledons</taxon>
        <taxon>Gunneridae</taxon>
        <taxon>Pentapetalae</taxon>
        <taxon>rosids</taxon>
        <taxon>fabids</taxon>
        <taxon>Fagales</taxon>
        <taxon>Betulaceae</taxon>
        <taxon>Carpinus</taxon>
    </lineage>
</organism>
<evidence type="ECO:0000256" key="7">
    <source>
        <dbReference type="PROSITE-ProRule" id="PRU00221"/>
    </source>
</evidence>
<dbReference type="SMART" id="SM00320">
    <property type="entry name" value="WD40"/>
    <property type="match status" value="11"/>
</dbReference>
<evidence type="ECO:0000256" key="8">
    <source>
        <dbReference type="SAM" id="MobiDB-lite"/>
    </source>
</evidence>
<dbReference type="PROSITE" id="PS50082">
    <property type="entry name" value="WD_REPEATS_2"/>
    <property type="match status" value="1"/>
</dbReference>
<reference evidence="9 10" key="1">
    <citation type="submission" date="2019-06" db="EMBL/GenBank/DDBJ databases">
        <title>A chromosomal-level reference genome of Carpinus fangiana (Coryloideae, Betulaceae).</title>
        <authorList>
            <person name="Yang X."/>
            <person name="Wang Z."/>
            <person name="Zhang L."/>
            <person name="Hao G."/>
            <person name="Liu J."/>
            <person name="Yang Y."/>
        </authorList>
    </citation>
    <scope>NUCLEOTIDE SEQUENCE [LARGE SCALE GENOMIC DNA]</scope>
    <source>
        <strain evidence="9">Cfa_2016G</strain>
        <tissue evidence="9">Leaf</tissue>
    </source>
</reference>
<feature type="compositionally biased region" description="Low complexity" evidence="8">
    <location>
        <begin position="1138"/>
        <end position="1148"/>
    </location>
</feature>
<dbReference type="InterPro" id="IPR036322">
    <property type="entry name" value="WD40_repeat_dom_sf"/>
</dbReference>
<evidence type="ECO:0000256" key="5">
    <source>
        <dbReference type="ARBA" id="ARBA00022737"/>
    </source>
</evidence>
<dbReference type="Pfam" id="PF00400">
    <property type="entry name" value="WD40"/>
    <property type="match status" value="2"/>
</dbReference>
<dbReference type="OrthoDB" id="5594999at2759"/>
<dbReference type="GO" id="GO:0030488">
    <property type="term" value="P:tRNA methylation"/>
    <property type="evidence" value="ECO:0007669"/>
    <property type="project" value="TreeGrafter"/>
</dbReference>